<evidence type="ECO:0000313" key="3">
    <source>
        <dbReference type="Proteomes" id="UP000006727"/>
    </source>
</evidence>
<gene>
    <name evidence="1" type="ORF">PHYPA_024610</name>
</gene>
<protein>
    <submittedName>
        <fullName evidence="1 2">Uncharacterized protein</fullName>
    </submittedName>
</protein>
<name>A0A2K1ITT0_PHYPA</name>
<accession>A0A2K1ITT0</accession>
<dbReference type="PaxDb" id="3218-PP1S152_129V6.1"/>
<proteinExistence type="predicted"/>
<dbReference type="AlphaFoldDB" id="A0A2K1ITT0"/>
<evidence type="ECO:0000313" key="2">
    <source>
        <dbReference type="EnsemblPlants" id="Pp3c20_2520V3.1"/>
    </source>
</evidence>
<keyword evidence="3" id="KW-1185">Reference proteome</keyword>
<reference evidence="2" key="3">
    <citation type="submission" date="2020-12" db="UniProtKB">
        <authorList>
            <consortium name="EnsemblPlants"/>
        </authorList>
    </citation>
    <scope>IDENTIFICATION</scope>
</reference>
<sequence length="92" mass="10678">MYFRSALYLRLCPLEHSYGRGESVEEVAAIIGNKKHGYWHLFFAKDSLVQLAYYRDAEWSACWETRRSTGAYIVTLGGRQISWPSKRQSTVL</sequence>
<dbReference type="Gramene" id="Pp3c20_2520V3.1">
    <property type="protein sequence ID" value="Pp3c20_2520V3.1"/>
    <property type="gene ID" value="Pp3c20_2520"/>
</dbReference>
<organism evidence="1">
    <name type="scientific">Physcomitrium patens</name>
    <name type="common">Spreading-leaved earth moss</name>
    <name type="synonym">Physcomitrella patens</name>
    <dbReference type="NCBI Taxonomy" id="3218"/>
    <lineage>
        <taxon>Eukaryota</taxon>
        <taxon>Viridiplantae</taxon>
        <taxon>Streptophyta</taxon>
        <taxon>Embryophyta</taxon>
        <taxon>Bryophyta</taxon>
        <taxon>Bryophytina</taxon>
        <taxon>Bryopsida</taxon>
        <taxon>Funariidae</taxon>
        <taxon>Funariales</taxon>
        <taxon>Funariaceae</taxon>
        <taxon>Physcomitrium</taxon>
    </lineage>
</organism>
<evidence type="ECO:0000313" key="1">
    <source>
        <dbReference type="EMBL" id="PNR32668.1"/>
    </source>
</evidence>
<dbReference type="InParanoid" id="A0A2K1ITT0"/>
<dbReference type="EnsemblPlants" id="Pp3c20_2520V3.1">
    <property type="protein sequence ID" value="Pp3c20_2520V3.1"/>
    <property type="gene ID" value="Pp3c20_2520"/>
</dbReference>
<reference evidence="1 3" key="1">
    <citation type="journal article" date="2008" name="Science">
        <title>The Physcomitrella genome reveals evolutionary insights into the conquest of land by plants.</title>
        <authorList>
            <person name="Rensing S."/>
            <person name="Lang D."/>
            <person name="Zimmer A."/>
            <person name="Terry A."/>
            <person name="Salamov A."/>
            <person name="Shapiro H."/>
            <person name="Nishiyama T."/>
            <person name="Perroud P.-F."/>
            <person name="Lindquist E."/>
            <person name="Kamisugi Y."/>
            <person name="Tanahashi T."/>
            <person name="Sakakibara K."/>
            <person name="Fujita T."/>
            <person name="Oishi K."/>
            <person name="Shin-I T."/>
            <person name="Kuroki Y."/>
            <person name="Toyoda A."/>
            <person name="Suzuki Y."/>
            <person name="Hashimoto A."/>
            <person name="Yamaguchi K."/>
            <person name="Sugano A."/>
            <person name="Kohara Y."/>
            <person name="Fujiyama A."/>
            <person name="Anterola A."/>
            <person name="Aoki S."/>
            <person name="Ashton N."/>
            <person name="Barbazuk W.B."/>
            <person name="Barker E."/>
            <person name="Bennetzen J."/>
            <person name="Bezanilla M."/>
            <person name="Blankenship R."/>
            <person name="Cho S.H."/>
            <person name="Dutcher S."/>
            <person name="Estelle M."/>
            <person name="Fawcett J.A."/>
            <person name="Gundlach H."/>
            <person name="Hanada K."/>
            <person name="Heyl A."/>
            <person name="Hicks K.A."/>
            <person name="Hugh J."/>
            <person name="Lohr M."/>
            <person name="Mayer K."/>
            <person name="Melkozernov A."/>
            <person name="Murata T."/>
            <person name="Nelson D."/>
            <person name="Pils B."/>
            <person name="Prigge M."/>
            <person name="Reiss B."/>
            <person name="Renner T."/>
            <person name="Rombauts S."/>
            <person name="Rushton P."/>
            <person name="Sanderfoot A."/>
            <person name="Schween G."/>
            <person name="Shiu S.-H."/>
            <person name="Stueber K."/>
            <person name="Theodoulou F.L."/>
            <person name="Tu H."/>
            <person name="Van de Peer Y."/>
            <person name="Verrier P.J."/>
            <person name="Waters E."/>
            <person name="Wood A."/>
            <person name="Yang L."/>
            <person name="Cove D."/>
            <person name="Cuming A."/>
            <person name="Hasebe M."/>
            <person name="Lucas S."/>
            <person name="Mishler D.B."/>
            <person name="Reski R."/>
            <person name="Grigoriev I."/>
            <person name="Quatrano R.S."/>
            <person name="Boore J.L."/>
        </authorList>
    </citation>
    <scope>NUCLEOTIDE SEQUENCE [LARGE SCALE GENOMIC DNA]</scope>
    <source>
        <strain evidence="2 3">cv. Gransden 2004</strain>
    </source>
</reference>
<reference evidence="1 3" key="2">
    <citation type="journal article" date="2018" name="Plant J.">
        <title>The Physcomitrella patens chromosome-scale assembly reveals moss genome structure and evolution.</title>
        <authorList>
            <person name="Lang D."/>
            <person name="Ullrich K.K."/>
            <person name="Murat F."/>
            <person name="Fuchs J."/>
            <person name="Jenkins J."/>
            <person name="Haas F.B."/>
            <person name="Piednoel M."/>
            <person name="Gundlach H."/>
            <person name="Van Bel M."/>
            <person name="Meyberg R."/>
            <person name="Vives C."/>
            <person name="Morata J."/>
            <person name="Symeonidi A."/>
            <person name="Hiss M."/>
            <person name="Muchero W."/>
            <person name="Kamisugi Y."/>
            <person name="Saleh O."/>
            <person name="Blanc G."/>
            <person name="Decker E.L."/>
            <person name="van Gessel N."/>
            <person name="Grimwood J."/>
            <person name="Hayes R.D."/>
            <person name="Graham S.W."/>
            <person name="Gunter L.E."/>
            <person name="McDaniel S.F."/>
            <person name="Hoernstein S.N.W."/>
            <person name="Larsson A."/>
            <person name="Li F.W."/>
            <person name="Perroud P.F."/>
            <person name="Phillips J."/>
            <person name="Ranjan P."/>
            <person name="Rokshar D.S."/>
            <person name="Rothfels C.J."/>
            <person name="Schneider L."/>
            <person name="Shu S."/>
            <person name="Stevenson D.W."/>
            <person name="Thummler F."/>
            <person name="Tillich M."/>
            <person name="Villarreal Aguilar J.C."/>
            <person name="Widiez T."/>
            <person name="Wong G.K."/>
            <person name="Wymore A."/>
            <person name="Zhang Y."/>
            <person name="Zimmer A.D."/>
            <person name="Quatrano R.S."/>
            <person name="Mayer K.F.X."/>
            <person name="Goodstein D."/>
            <person name="Casacuberta J.M."/>
            <person name="Vandepoele K."/>
            <person name="Reski R."/>
            <person name="Cuming A.C."/>
            <person name="Tuskan G.A."/>
            <person name="Maumus F."/>
            <person name="Salse J."/>
            <person name="Schmutz J."/>
            <person name="Rensing S.A."/>
        </authorList>
    </citation>
    <scope>NUCLEOTIDE SEQUENCE [LARGE SCALE GENOMIC DNA]</scope>
    <source>
        <strain evidence="2 3">cv. Gransden 2004</strain>
    </source>
</reference>
<dbReference type="Proteomes" id="UP000006727">
    <property type="component" value="Chromosome 20"/>
</dbReference>
<dbReference type="EMBL" id="ABEU02000020">
    <property type="protein sequence ID" value="PNR32668.1"/>
    <property type="molecule type" value="Genomic_DNA"/>
</dbReference>